<dbReference type="EMBL" id="JADNRY010000357">
    <property type="protein sequence ID" value="KAF9058712.1"/>
    <property type="molecule type" value="Genomic_DNA"/>
</dbReference>
<dbReference type="AlphaFoldDB" id="A0A9P5TXX6"/>
<organism evidence="3 4">
    <name type="scientific">Rhodocollybia butyracea</name>
    <dbReference type="NCBI Taxonomy" id="206335"/>
    <lineage>
        <taxon>Eukaryota</taxon>
        <taxon>Fungi</taxon>
        <taxon>Dikarya</taxon>
        <taxon>Basidiomycota</taxon>
        <taxon>Agaricomycotina</taxon>
        <taxon>Agaricomycetes</taxon>
        <taxon>Agaricomycetidae</taxon>
        <taxon>Agaricales</taxon>
        <taxon>Marasmiineae</taxon>
        <taxon>Omphalotaceae</taxon>
        <taxon>Rhodocollybia</taxon>
    </lineage>
</organism>
<feature type="region of interest" description="Disordered" evidence="1">
    <location>
        <begin position="138"/>
        <end position="177"/>
    </location>
</feature>
<keyword evidence="2" id="KW-1133">Transmembrane helix</keyword>
<evidence type="ECO:0000313" key="4">
    <source>
        <dbReference type="Proteomes" id="UP000772434"/>
    </source>
</evidence>
<gene>
    <name evidence="3" type="ORF">BDP27DRAFT_1372299</name>
</gene>
<protein>
    <submittedName>
        <fullName evidence="3">Uncharacterized protein</fullName>
    </submittedName>
</protein>
<name>A0A9P5TXX6_9AGAR</name>
<accession>A0A9P5TXX6</accession>
<reference evidence="3" key="1">
    <citation type="submission" date="2020-11" db="EMBL/GenBank/DDBJ databases">
        <authorList>
            <consortium name="DOE Joint Genome Institute"/>
            <person name="Ahrendt S."/>
            <person name="Riley R."/>
            <person name="Andreopoulos W."/>
            <person name="Labutti K."/>
            <person name="Pangilinan J."/>
            <person name="Ruiz-Duenas F.J."/>
            <person name="Barrasa J.M."/>
            <person name="Sanchez-Garcia M."/>
            <person name="Camarero S."/>
            <person name="Miyauchi S."/>
            <person name="Serrano A."/>
            <person name="Linde D."/>
            <person name="Babiker R."/>
            <person name="Drula E."/>
            <person name="Ayuso-Fernandez I."/>
            <person name="Pacheco R."/>
            <person name="Padilla G."/>
            <person name="Ferreira P."/>
            <person name="Barriuso J."/>
            <person name="Kellner H."/>
            <person name="Castanera R."/>
            <person name="Alfaro M."/>
            <person name="Ramirez L."/>
            <person name="Pisabarro A.G."/>
            <person name="Kuo A."/>
            <person name="Tritt A."/>
            <person name="Lipzen A."/>
            <person name="He G."/>
            <person name="Yan M."/>
            <person name="Ng V."/>
            <person name="Cullen D."/>
            <person name="Martin F."/>
            <person name="Rosso M.-N."/>
            <person name="Henrissat B."/>
            <person name="Hibbett D."/>
            <person name="Martinez A.T."/>
            <person name="Grigoriev I.V."/>
        </authorList>
    </citation>
    <scope>NUCLEOTIDE SEQUENCE</scope>
    <source>
        <strain evidence="3">AH 40177</strain>
    </source>
</reference>
<keyword evidence="2" id="KW-0812">Transmembrane</keyword>
<proteinExistence type="predicted"/>
<dbReference type="Proteomes" id="UP000772434">
    <property type="component" value="Unassembled WGS sequence"/>
</dbReference>
<evidence type="ECO:0000256" key="1">
    <source>
        <dbReference type="SAM" id="MobiDB-lite"/>
    </source>
</evidence>
<comment type="caution">
    <text evidence="3">The sequence shown here is derived from an EMBL/GenBank/DDBJ whole genome shotgun (WGS) entry which is preliminary data.</text>
</comment>
<evidence type="ECO:0000313" key="3">
    <source>
        <dbReference type="EMBL" id="KAF9058712.1"/>
    </source>
</evidence>
<keyword evidence="4" id="KW-1185">Reference proteome</keyword>
<evidence type="ECO:0000256" key="2">
    <source>
        <dbReference type="SAM" id="Phobius"/>
    </source>
</evidence>
<feature type="transmembrane region" description="Helical" evidence="2">
    <location>
        <begin position="283"/>
        <end position="305"/>
    </location>
</feature>
<feature type="compositionally biased region" description="Basic and acidic residues" evidence="1">
    <location>
        <begin position="150"/>
        <end position="159"/>
    </location>
</feature>
<sequence length="336" mass="37025">MSGFRRRLLITKYHQIFCALSVLPLVSHHGQKATGIGGAGAGEDQTTISRKKRTVFEAPNFGPFVGLSADLLFFALLNPSPFCRLWTHPPAGHSIYVHKLLPKLMSLSQPLIEPLNAGTLEDERVQASHQLMFLFHSQRSQPSPEVSSLWKDKREDRGPSSELGAGEAPWTKTSDGRKDLGCERSQLKVCLLRDRNAVAAELSALSPGTAKLKPHILGRANAQSCCGIHHTPRPRILENYAIPAGFIDHPAPLLTPLSEVARPQFWTGSRENRALRVSKSIPLVLPGAGVVFWSLTTTPVIAFGIQFHHMGKSIHAREARAFRRWTIAEVIVRTDG</sequence>
<keyword evidence="2" id="KW-0472">Membrane</keyword>